<evidence type="ECO:0000256" key="2">
    <source>
        <dbReference type="ARBA" id="ARBA00022448"/>
    </source>
</evidence>
<feature type="transmembrane region" description="Helical" evidence="6">
    <location>
        <begin position="103"/>
        <end position="120"/>
    </location>
</feature>
<evidence type="ECO:0000313" key="8">
    <source>
        <dbReference type="Proteomes" id="UP000037510"/>
    </source>
</evidence>
<keyword evidence="5 6" id="KW-0472">Membrane</keyword>
<name>A0A0L7KD47_OPEBR</name>
<keyword evidence="2" id="KW-0813">Transport</keyword>
<dbReference type="InterPro" id="IPR036259">
    <property type="entry name" value="MFS_trans_sf"/>
</dbReference>
<feature type="transmembrane region" description="Helical" evidence="6">
    <location>
        <begin position="359"/>
        <end position="382"/>
    </location>
</feature>
<dbReference type="PANTHER" id="PTHR23511">
    <property type="entry name" value="SYNAPTIC VESICLE GLYCOPROTEIN 2"/>
    <property type="match status" value="1"/>
</dbReference>
<dbReference type="STRING" id="104452.A0A0L7KD47"/>
<dbReference type="GO" id="GO:0016020">
    <property type="term" value="C:membrane"/>
    <property type="evidence" value="ECO:0007669"/>
    <property type="project" value="UniProtKB-SubCell"/>
</dbReference>
<gene>
    <name evidence="7" type="ORF">OBRU01_25227</name>
</gene>
<evidence type="ECO:0000256" key="5">
    <source>
        <dbReference type="ARBA" id="ARBA00023136"/>
    </source>
</evidence>
<keyword evidence="3 6" id="KW-0812">Transmembrane</keyword>
<protein>
    <submittedName>
        <fullName evidence="7">Putative SV2-like protein 1</fullName>
    </submittedName>
</protein>
<evidence type="ECO:0000313" key="7">
    <source>
        <dbReference type="EMBL" id="KOB61253.1"/>
    </source>
</evidence>
<dbReference type="SUPFAM" id="SSF103473">
    <property type="entry name" value="MFS general substrate transporter"/>
    <property type="match status" value="1"/>
</dbReference>
<evidence type="ECO:0000256" key="6">
    <source>
        <dbReference type="SAM" id="Phobius"/>
    </source>
</evidence>
<dbReference type="GO" id="GO:0022857">
    <property type="term" value="F:transmembrane transporter activity"/>
    <property type="evidence" value="ECO:0007669"/>
    <property type="project" value="InterPro"/>
</dbReference>
<feature type="transmembrane region" description="Helical" evidence="6">
    <location>
        <begin position="161"/>
        <end position="184"/>
    </location>
</feature>
<dbReference type="Proteomes" id="UP000037510">
    <property type="component" value="Unassembled WGS sequence"/>
</dbReference>
<feature type="transmembrane region" description="Helical" evidence="6">
    <location>
        <begin position="389"/>
        <end position="406"/>
    </location>
</feature>
<sequence length="444" mass="49390">MCQITGSQTECENKGDSKVYTYDEAVELTGHGRYQYLLLIACSIITNAVALDMFGFSIIVAAAHCDLKLGVTETGVLASAPFAGVLFAYPWGYFADTRGRRRALLLSTVISFVFAAISSFSPTWQLMMLFKVIACSFSNASYSLTMTILGECTGSAHRNQYLFIMNSINLVAECFSFGLAYFLLPLQFSLYIPFLGINYRPWRLFTLVLALPLGIGGLMIAYLHESPKFLASRGDNKKALEVLKSMYAWNGGKQEEYPVEHLLTTDDVAALKKASFWDSVVKQTVPIFKPPLLWRTLQLFYLMAICCSTNNAFVMWYPTIVNLFFNSFTGGWNTERTFCQRVFSDNNSSMTHYVCNDTISTHTIISGVVYGLFFCVLTLIVARVASRRRLVLIVWLVISGVSAVLVDVRQPVASLAFFVLLQTGLVTSLGMMVARMFSLGGVNL</sequence>
<keyword evidence="8" id="KW-1185">Reference proteome</keyword>
<feature type="transmembrane region" description="Helical" evidence="6">
    <location>
        <begin position="126"/>
        <end position="149"/>
    </location>
</feature>
<comment type="subcellular location">
    <subcellularLocation>
        <location evidence="1">Membrane</location>
        <topology evidence="1">Multi-pass membrane protein</topology>
    </subcellularLocation>
</comment>
<feature type="transmembrane region" description="Helical" evidence="6">
    <location>
        <begin position="36"/>
        <end position="62"/>
    </location>
</feature>
<feature type="transmembrane region" description="Helical" evidence="6">
    <location>
        <begin position="412"/>
        <end position="434"/>
    </location>
</feature>
<feature type="transmembrane region" description="Helical" evidence="6">
    <location>
        <begin position="204"/>
        <end position="223"/>
    </location>
</feature>
<dbReference type="EMBL" id="JTDY01010086">
    <property type="protein sequence ID" value="KOB61253.1"/>
    <property type="molecule type" value="Genomic_DNA"/>
</dbReference>
<proteinExistence type="predicted"/>
<feature type="transmembrane region" description="Helical" evidence="6">
    <location>
        <begin position="299"/>
        <end position="317"/>
    </location>
</feature>
<feature type="non-terminal residue" evidence="7">
    <location>
        <position position="444"/>
    </location>
</feature>
<organism evidence="7 8">
    <name type="scientific">Operophtera brumata</name>
    <name type="common">Winter moth</name>
    <name type="synonym">Phalaena brumata</name>
    <dbReference type="NCBI Taxonomy" id="104452"/>
    <lineage>
        <taxon>Eukaryota</taxon>
        <taxon>Metazoa</taxon>
        <taxon>Ecdysozoa</taxon>
        <taxon>Arthropoda</taxon>
        <taxon>Hexapoda</taxon>
        <taxon>Insecta</taxon>
        <taxon>Pterygota</taxon>
        <taxon>Neoptera</taxon>
        <taxon>Endopterygota</taxon>
        <taxon>Lepidoptera</taxon>
        <taxon>Glossata</taxon>
        <taxon>Ditrysia</taxon>
        <taxon>Geometroidea</taxon>
        <taxon>Geometridae</taxon>
        <taxon>Larentiinae</taxon>
        <taxon>Operophtera</taxon>
    </lineage>
</organism>
<dbReference type="Gene3D" id="1.20.1250.20">
    <property type="entry name" value="MFS general substrate transporter like domains"/>
    <property type="match status" value="1"/>
</dbReference>
<dbReference type="AlphaFoldDB" id="A0A0L7KD47"/>
<reference evidence="7 8" key="1">
    <citation type="journal article" date="2015" name="Genome Biol. Evol.">
        <title>The genome of winter moth (Operophtera brumata) provides a genomic perspective on sexual dimorphism and phenology.</title>
        <authorList>
            <person name="Derks M.F."/>
            <person name="Smit S."/>
            <person name="Salis L."/>
            <person name="Schijlen E."/>
            <person name="Bossers A."/>
            <person name="Mateman C."/>
            <person name="Pijl A.S."/>
            <person name="de Ridder D."/>
            <person name="Groenen M.A."/>
            <person name="Visser M.E."/>
            <person name="Megens H.J."/>
        </authorList>
    </citation>
    <scope>NUCLEOTIDE SEQUENCE [LARGE SCALE GENOMIC DNA]</scope>
    <source>
        <strain evidence="7">WM2013NL</strain>
        <tissue evidence="7">Head and thorax</tissue>
    </source>
</reference>
<dbReference type="InterPro" id="IPR011701">
    <property type="entry name" value="MFS"/>
</dbReference>
<keyword evidence="4 6" id="KW-1133">Transmembrane helix</keyword>
<accession>A0A0L7KD47</accession>
<dbReference type="Pfam" id="PF07690">
    <property type="entry name" value="MFS_1"/>
    <property type="match status" value="1"/>
</dbReference>
<dbReference type="PANTHER" id="PTHR23511:SF35">
    <property type="entry name" value="MAJOR FACILITATOR SUPERFAMILY (MFS) PROFILE DOMAIN-CONTAINING PROTEIN"/>
    <property type="match status" value="1"/>
</dbReference>
<evidence type="ECO:0000256" key="4">
    <source>
        <dbReference type="ARBA" id="ARBA00022989"/>
    </source>
</evidence>
<comment type="caution">
    <text evidence="7">The sequence shown here is derived from an EMBL/GenBank/DDBJ whole genome shotgun (WGS) entry which is preliminary data.</text>
</comment>
<feature type="transmembrane region" description="Helical" evidence="6">
    <location>
        <begin position="74"/>
        <end position="91"/>
    </location>
</feature>
<evidence type="ECO:0000256" key="1">
    <source>
        <dbReference type="ARBA" id="ARBA00004141"/>
    </source>
</evidence>
<evidence type="ECO:0000256" key="3">
    <source>
        <dbReference type="ARBA" id="ARBA00022692"/>
    </source>
</evidence>